<evidence type="ECO:0000313" key="1">
    <source>
        <dbReference type="EMBL" id="QNE04246.1"/>
    </source>
</evidence>
<dbReference type="GO" id="GO:0016884">
    <property type="term" value="F:carbon-nitrogen ligase activity, with glutamine as amido-N-donor"/>
    <property type="evidence" value="ECO:0007669"/>
    <property type="project" value="InterPro"/>
</dbReference>
<dbReference type="AlphaFoldDB" id="A0A7G6VR81"/>
<dbReference type="PANTHER" id="PTHR28055:SF1">
    <property type="entry name" value="ALTERED INHERITANCE OF MITOCHONDRIA PROTEIN 41, MITOCHONDRIAL"/>
    <property type="match status" value="1"/>
</dbReference>
<dbReference type="InterPro" id="IPR023168">
    <property type="entry name" value="GatB_Yqey_C_2"/>
</dbReference>
<gene>
    <name evidence="1" type="ORF">H4O24_09585</name>
</gene>
<dbReference type="EMBL" id="CP060052">
    <property type="protein sequence ID" value="QNE04246.1"/>
    <property type="molecule type" value="Genomic_DNA"/>
</dbReference>
<dbReference type="InterPro" id="IPR003789">
    <property type="entry name" value="Asn/Gln_tRNA_amidoTrase-B-like"/>
</dbReference>
<dbReference type="Pfam" id="PF09424">
    <property type="entry name" value="YqeY"/>
    <property type="match status" value="1"/>
</dbReference>
<dbReference type="Proteomes" id="UP000515297">
    <property type="component" value="Chromosome"/>
</dbReference>
<sequence>MLRDDLKAAQIQAMKDKDKDRLNAVRLILAKVKDRDIELRTSEAAGDDDALVIDVLQKMAKQRRESITMYNEGGRAELAEAEEKELAVIEEFLPAQMSEEETTAAIERIKADTGASGMKDMGKVMAELKARHGTELDMSKASGLVKASLS</sequence>
<dbReference type="Gene3D" id="1.10.10.410">
    <property type="match status" value="1"/>
</dbReference>
<dbReference type="InterPro" id="IPR042184">
    <property type="entry name" value="YqeY/Aim41_N"/>
</dbReference>
<proteinExistence type="predicted"/>
<dbReference type="RefSeq" id="WP_185883544.1">
    <property type="nucleotide sequence ID" value="NZ_CP060052.1"/>
</dbReference>
<dbReference type="PANTHER" id="PTHR28055">
    <property type="entry name" value="ALTERED INHERITANCE OF MITOCHONDRIA PROTEIN 41, MITOCHONDRIAL"/>
    <property type="match status" value="1"/>
</dbReference>
<dbReference type="SUPFAM" id="SSF89095">
    <property type="entry name" value="GatB/YqeY motif"/>
    <property type="match status" value="1"/>
</dbReference>
<organism evidence="1 2">
    <name type="scientific">Croceicoccus marinus</name>
    <dbReference type="NCBI Taxonomy" id="450378"/>
    <lineage>
        <taxon>Bacteria</taxon>
        <taxon>Pseudomonadati</taxon>
        <taxon>Pseudomonadota</taxon>
        <taxon>Alphaproteobacteria</taxon>
        <taxon>Sphingomonadales</taxon>
        <taxon>Erythrobacteraceae</taxon>
        <taxon>Croceicoccus</taxon>
    </lineage>
</organism>
<reference evidence="1 2" key="1">
    <citation type="submission" date="2020-08" db="EMBL/GenBank/DDBJ databases">
        <authorList>
            <person name="Liu G."/>
            <person name="Sun C."/>
        </authorList>
    </citation>
    <scope>NUCLEOTIDE SEQUENCE [LARGE SCALE GENOMIC DNA]</scope>
    <source>
        <strain evidence="1 2">OT19</strain>
    </source>
</reference>
<accession>A0A7G6VR81</accession>
<name>A0A7G6VR81_9SPHN</name>
<dbReference type="InterPro" id="IPR019004">
    <property type="entry name" value="YqeY/Aim41"/>
</dbReference>
<dbReference type="Gene3D" id="1.10.1510.10">
    <property type="entry name" value="Uncharacterised protein YqeY/AIM41 PF09424, N-terminal domain"/>
    <property type="match status" value="1"/>
</dbReference>
<evidence type="ECO:0000313" key="2">
    <source>
        <dbReference type="Proteomes" id="UP000515297"/>
    </source>
</evidence>
<protein>
    <submittedName>
        <fullName evidence="1">GatB/YqeY domain-containing protein</fullName>
    </submittedName>
</protein>